<name>A0A0S3RIL3_PHAAN</name>
<feature type="non-terminal residue" evidence="2">
    <location>
        <position position="155"/>
    </location>
</feature>
<dbReference type="AlphaFoldDB" id="A0A0S3RIL3"/>
<dbReference type="Proteomes" id="UP000291084">
    <property type="component" value="Chromosome 2"/>
</dbReference>
<keyword evidence="1" id="KW-0472">Membrane</keyword>
<proteinExistence type="predicted"/>
<sequence>MKEVEVEVVGWWLLIWICCLNLLSPSVSFYPLEAPRDPNQWGFTGTGHSHFMDRQINLVQHNLLFPCTMLSMLPLFSFIPPSAGQPNLYVLSVMSCCAKQFDKFYEVASSSQPVVIIPVHQICVSGFPRNSIHSLQIFFIINSKPVGIGFKFCKG</sequence>
<accession>A0A0S3RIL3</accession>
<feature type="transmembrane region" description="Helical" evidence="1">
    <location>
        <begin position="12"/>
        <end position="32"/>
    </location>
</feature>
<keyword evidence="3" id="KW-1185">Reference proteome</keyword>
<evidence type="ECO:0000313" key="3">
    <source>
        <dbReference type="Proteomes" id="UP000291084"/>
    </source>
</evidence>
<dbReference type="EMBL" id="AP015035">
    <property type="protein sequence ID" value="BAT80382.1"/>
    <property type="molecule type" value="Genomic_DNA"/>
</dbReference>
<reference evidence="2 3" key="1">
    <citation type="journal article" date="2015" name="Sci. Rep.">
        <title>The power of single molecule real-time sequencing technology in the de novo assembly of a eukaryotic genome.</title>
        <authorList>
            <person name="Sakai H."/>
            <person name="Naito K."/>
            <person name="Ogiso-Tanaka E."/>
            <person name="Takahashi Y."/>
            <person name="Iseki K."/>
            <person name="Muto C."/>
            <person name="Satou K."/>
            <person name="Teruya K."/>
            <person name="Shiroma A."/>
            <person name="Shimoji M."/>
            <person name="Hirano T."/>
            <person name="Itoh T."/>
            <person name="Kaga A."/>
            <person name="Tomooka N."/>
        </authorList>
    </citation>
    <scope>NUCLEOTIDE SEQUENCE [LARGE SCALE GENOMIC DNA]</scope>
    <source>
        <strain evidence="3">cv. Shumari</strain>
    </source>
</reference>
<keyword evidence="1" id="KW-0812">Transmembrane</keyword>
<protein>
    <submittedName>
        <fullName evidence="2">Uncharacterized protein</fullName>
    </submittedName>
</protein>
<organism evidence="2 3">
    <name type="scientific">Vigna angularis var. angularis</name>
    <dbReference type="NCBI Taxonomy" id="157739"/>
    <lineage>
        <taxon>Eukaryota</taxon>
        <taxon>Viridiplantae</taxon>
        <taxon>Streptophyta</taxon>
        <taxon>Embryophyta</taxon>
        <taxon>Tracheophyta</taxon>
        <taxon>Spermatophyta</taxon>
        <taxon>Magnoliopsida</taxon>
        <taxon>eudicotyledons</taxon>
        <taxon>Gunneridae</taxon>
        <taxon>Pentapetalae</taxon>
        <taxon>rosids</taxon>
        <taxon>fabids</taxon>
        <taxon>Fabales</taxon>
        <taxon>Fabaceae</taxon>
        <taxon>Papilionoideae</taxon>
        <taxon>50 kb inversion clade</taxon>
        <taxon>NPAAA clade</taxon>
        <taxon>indigoferoid/millettioid clade</taxon>
        <taxon>Phaseoleae</taxon>
        <taxon>Vigna</taxon>
    </lineage>
</organism>
<evidence type="ECO:0000256" key="1">
    <source>
        <dbReference type="SAM" id="Phobius"/>
    </source>
</evidence>
<gene>
    <name evidence="2" type="primary">Vigan.02G338900</name>
    <name evidence="2" type="ORF">VIGAN_02338900</name>
</gene>
<evidence type="ECO:0000313" key="2">
    <source>
        <dbReference type="EMBL" id="BAT80382.1"/>
    </source>
</evidence>
<keyword evidence="1" id="KW-1133">Transmembrane helix</keyword>